<accession>A0ACC2HWF8</accession>
<gene>
    <name evidence="1" type="ORF">ONZ43_g6806</name>
</gene>
<proteinExistence type="predicted"/>
<keyword evidence="2" id="KW-1185">Reference proteome</keyword>
<evidence type="ECO:0000313" key="2">
    <source>
        <dbReference type="Proteomes" id="UP001153334"/>
    </source>
</evidence>
<organism evidence="1 2">
    <name type="scientific">Nemania bipapillata</name>
    <dbReference type="NCBI Taxonomy" id="110536"/>
    <lineage>
        <taxon>Eukaryota</taxon>
        <taxon>Fungi</taxon>
        <taxon>Dikarya</taxon>
        <taxon>Ascomycota</taxon>
        <taxon>Pezizomycotina</taxon>
        <taxon>Sordariomycetes</taxon>
        <taxon>Xylariomycetidae</taxon>
        <taxon>Xylariales</taxon>
        <taxon>Xylariaceae</taxon>
        <taxon>Nemania</taxon>
    </lineage>
</organism>
<comment type="caution">
    <text evidence="1">The sequence shown here is derived from an EMBL/GenBank/DDBJ whole genome shotgun (WGS) entry which is preliminary data.</text>
</comment>
<name>A0ACC2HWF8_9PEZI</name>
<dbReference type="Proteomes" id="UP001153334">
    <property type="component" value="Unassembled WGS sequence"/>
</dbReference>
<protein>
    <submittedName>
        <fullName evidence="1">Uncharacterized protein</fullName>
    </submittedName>
</protein>
<dbReference type="EMBL" id="JAPESX010002596">
    <property type="protein sequence ID" value="KAJ8107210.1"/>
    <property type="molecule type" value="Genomic_DNA"/>
</dbReference>
<sequence length="79" mass="8610">MPLVQKLWAPHGLKAWKVAQYTGAESAYVVQAWLEWESKEHYAKGSSSTDAAAIFADVPNFSDKAPTLLDGELVGSASW</sequence>
<evidence type="ECO:0000313" key="1">
    <source>
        <dbReference type="EMBL" id="KAJ8107210.1"/>
    </source>
</evidence>
<reference evidence="1" key="1">
    <citation type="submission" date="2022-11" db="EMBL/GenBank/DDBJ databases">
        <title>Genome Sequence of Nemania bipapillata.</title>
        <authorList>
            <person name="Buettner E."/>
        </authorList>
    </citation>
    <scope>NUCLEOTIDE SEQUENCE</scope>
    <source>
        <strain evidence="1">CP14</strain>
    </source>
</reference>